<name>A0A0D2MX64_HYPSF</name>
<evidence type="ECO:0000256" key="1">
    <source>
        <dbReference type="SAM" id="MobiDB-lite"/>
    </source>
</evidence>
<dbReference type="PANTHER" id="PTHR43591">
    <property type="entry name" value="METHYLTRANSFERASE"/>
    <property type="match status" value="1"/>
</dbReference>
<dbReference type="Gene3D" id="3.40.50.150">
    <property type="entry name" value="Vaccinia Virus protein VP39"/>
    <property type="match status" value="1"/>
</dbReference>
<accession>A0A0D2MX64</accession>
<evidence type="ECO:0008006" key="4">
    <source>
        <dbReference type="Google" id="ProtNLM"/>
    </source>
</evidence>
<evidence type="ECO:0000313" key="2">
    <source>
        <dbReference type="EMBL" id="KJA28623.1"/>
    </source>
</evidence>
<proteinExistence type="predicted"/>
<dbReference type="Proteomes" id="UP000054270">
    <property type="component" value="Unassembled WGS sequence"/>
</dbReference>
<dbReference type="GO" id="GO:0008168">
    <property type="term" value="F:methyltransferase activity"/>
    <property type="evidence" value="ECO:0007669"/>
    <property type="project" value="TreeGrafter"/>
</dbReference>
<reference evidence="3" key="1">
    <citation type="submission" date="2014-04" db="EMBL/GenBank/DDBJ databases">
        <title>Evolutionary Origins and Diversification of the Mycorrhizal Mutualists.</title>
        <authorList>
            <consortium name="DOE Joint Genome Institute"/>
            <consortium name="Mycorrhizal Genomics Consortium"/>
            <person name="Kohler A."/>
            <person name="Kuo A."/>
            <person name="Nagy L.G."/>
            <person name="Floudas D."/>
            <person name="Copeland A."/>
            <person name="Barry K.W."/>
            <person name="Cichocki N."/>
            <person name="Veneault-Fourrey C."/>
            <person name="LaButti K."/>
            <person name="Lindquist E.A."/>
            <person name="Lipzen A."/>
            <person name="Lundell T."/>
            <person name="Morin E."/>
            <person name="Murat C."/>
            <person name="Riley R."/>
            <person name="Ohm R."/>
            <person name="Sun H."/>
            <person name="Tunlid A."/>
            <person name="Henrissat B."/>
            <person name="Grigoriev I.V."/>
            <person name="Hibbett D.S."/>
            <person name="Martin F."/>
        </authorList>
    </citation>
    <scope>NUCLEOTIDE SEQUENCE [LARGE SCALE GENOMIC DNA]</scope>
    <source>
        <strain evidence="3">FD-334 SS-4</strain>
    </source>
</reference>
<gene>
    <name evidence="2" type="ORF">HYPSUDRAFT_34078</name>
</gene>
<dbReference type="EMBL" id="KN817521">
    <property type="protein sequence ID" value="KJA28623.1"/>
    <property type="molecule type" value="Genomic_DNA"/>
</dbReference>
<dbReference type="OrthoDB" id="2013972at2759"/>
<dbReference type="SUPFAM" id="SSF53335">
    <property type="entry name" value="S-adenosyl-L-methionine-dependent methyltransferases"/>
    <property type="match status" value="1"/>
</dbReference>
<dbReference type="Pfam" id="PF13489">
    <property type="entry name" value="Methyltransf_23"/>
    <property type="match status" value="1"/>
</dbReference>
<dbReference type="CDD" id="cd02440">
    <property type="entry name" value="AdoMet_MTases"/>
    <property type="match status" value="1"/>
</dbReference>
<protein>
    <recommendedName>
        <fullName evidence="4">Methyltransferase domain-containing protein</fullName>
    </recommendedName>
</protein>
<dbReference type="AlphaFoldDB" id="A0A0D2MX64"/>
<dbReference type="STRING" id="945553.A0A0D2MX64"/>
<dbReference type="InterPro" id="IPR029063">
    <property type="entry name" value="SAM-dependent_MTases_sf"/>
</dbReference>
<feature type="region of interest" description="Disordered" evidence="1">
    <location>
        <begin position="1"/>
        <end position="37"/>
    </location>
</feature>
<sequence length="363" mass="41285">MDFDGDSDDAHSVVSLPPESVSGSLASSMSSYERDPDVRSASPISVISMSSSMRAAIYREEYGRNLNNYSDVYRLPADDEEIERLGKQDDLLTDIMGGKFVPPMAAVMADDVAGETKACLDLGCGSGSWIMEVARQFPNCNAVAVDLIPMQSPTMPQNLRSEIDDINLGLEHFYGDFNVVHARLISSGIKDYHLLIDQISRVLRPGGLIDVSEFDFHMYDKHHRRIESSSIKQFNEPWWSQWITYLRSTIRNIGGDTDAATNLHEWIANNPRFEDVVYREFFIPAVPPPRDEHKPNERLRQFEEKMKEDVVGFLGATRPLLLGSGFQEEMINRLETNCLQELEERKIPQFTRLQCVYARRKAR</sequence>
<dbReference type="PANTHER" id="PTHR43591:SF24">
    <property type="entry name" value="2-METHOXY-6-POLYPRENYL-1,4-BENZOQUINOL METHYLASE, MITOCHONDRIAL"/>
    <property type="match status" value="1"/>
</dbReference>
<dbReference type="OMA" id="YEDEWTY"/>
<keyword evidence="3" id="KW-1185">Reference proteome</keyword>
<feature type="compositionally biased region" description="Low complexity" evidence="1">
    <location>
        <begin position="20"/>
        <end position="31"/>
    </location>
</feature>
<organism evidence="2 3">
    <name type="scientific">Hypholoma sublateritium (strain FD-334 SS-4)</name>
    <dbReference type="NCBI Taxonomy" id="945553"/>
    <lineage>
        <taxon>Eukaryota</taxon>
        <taxon>Fungi</taxon>
        <taxon>Dikarya</taxon>
        <taxon>Basidiomycota</taxon>
        <taxon>Agaricomycotina</taxon>
        <taxon>Agaricomycetes</taxon>
        <taxon>Agaricomycetidae</taxon>
        <taxon>Agaricales</taxon>
        <taxon>Agaricineae</taxon>
        <taxon>Strophariaceae</taxon>
        <taxon>Hypholoma</taxon>
    </lineage>
</organism>
<evidence type="ECO:0000313" key="3">
    <source>
        <dbReference type="Proteomes" id="UP000054270"/>
    </source>
</evidence>